<feature type="domain" description="SusD-like N-terminal" evidence="1">
    <location>
        <begin position="23"/>
        <end position="230"/>
    </location>
</feature>
<dbReference type="SUPFAM" id="SSF48452">
    <property type="entry name" value="TPR-like"/>
    <property type="match status" value="1"/>
</dbReference>
<evidence type="ECO:0000259" key="1">
    <source>
        <dbReference type="Pfam" id="PF14322"/>
    </source>
</evidence>
<dbReference type="Pfam" id="PF14322">
    <property type="entry name" value="SusD-like_3"/>
    <property type="match status" value="1"/>
</dbReference>
<name>A0A5J4RG15_9ZZZZ</name>
<sequence length="416" mass="48102">MKKKLIYILILSPILGLIHSCNYLDVVPDNVATIDHAFATRDQAEKFLFTCYSYIPNMAHPNNNVGLMGADELWTSYQIHGYESWNIARVEQNVNDPFLNYWEGRRGGTNLYNAIRDCNIFLENIVDTNKAPELNETMRNRWISEVTFLKAFYHFYLFRMYGPIVIVDKNLPISSTPEKVKAKRMPVDSVVNYIARLYDQSMENLPESITEIQSELGRITRPGVLAIKARLLVTAASPLFNGYEPYRNFKDKDGIRLFSDYDFDKWERAVQACDSALRSCSENGIGLYDKLSDYDLRVGDNEVLKRQLVIRNSFARDGETGWSSDIIWGLSGRHGNDQLQTLAMARLDPANSQNVAASREELNPPIEITNLFYTKEWGTYRRRQGFRFRNFNRSNGCCENRSRQRQQTPISAYRRL</sequence>
<protein>
    <submittedName>
        <fullName evidence="2">RagB/SusD family nutrient uptake outer membrane protein</fullName>
    </submittedName>
</protein>
<reference evidence="2" key="1">
    <citation type="submission" date="2019-03" db="EMBL/GenBank/DDBJ databases">
        <title>Single cell metagenomics reveals metabolic interactions within the superorganism composed of flagellate Streblomastix strix and complex community of Bacteroidetes bacteria on its surface.</title>
        <authorList>
            <person name="Treitli S.C."/>
            <person name="Kolisko M."/>
            <person name="Husnik F."/>
            <person name="Keeling P."/>
            <person name="Hampl V."/>
        </authorList>
    </citation>
    <scope>NUCLEOTIDE SEQUENCE</scope>
    <source>
        <strain evidence="2">STM</strain>
    </source>
</reference>
<dbReference type="InterPro" id="IPR011990">
    <property type="entry name" value="TPR-like_helical_dom_sf"/>
</dbReference>
<gene>
    <name evidence="2" type="ORF">EZS27_018931</name>
</gene>
<dbReference type="AlphaFoldDB" id="A0A5J4RG15"/>
<comment type="caution">
    <text evidence="2">The sequence shown here is derived from an EMBL/GenBank/DDBJ whole genome shotgun (WGS) entry which is preliminary data.</text>
</comment>
<evidence type="ECO:0000313" key="2">
    <source>
        <dbReference type="EMBL" id="KAA6332579.1"/>
    </source>
</evidence>
<dbReference type="InterPro" id="IPR033985">
    <property type="entry name" value="SusD-like_N"/>
</dbReference>
<organism evidence="2">
    <name type="scientific">termite gut metagenome</name>
    <dbReference type="NCBI Taxonomy" id="433724"/>
    <lineage>
        <taxon>unclassified sequences</taxon>
        <taxon>metagenomes</taxon>
        <taxon>organismal metagenomes</taxon>
    </lineage>
</organism>
<accession>A0A5J4RG15</accession>
<dbReference type="EMBL" id="SNRY01001223">
    <property type="protein sequence ID" value="KAA6332579.1"/>
    <property type="molecule type" value="Genomic_DNA"/>
</dbReference>
<proteinExistence type="predicted"/>
<dbReference type="Gene3D" id="1.25.40.390">
    <property type="match status" value="1"/>
</dbReference>